<name>A0A517ZXL3_9PLAN</name>
<protein>
    <submittedName>
        <fullName evidence="3">Uncharacterized protein</fullName>
    </submittedName>
</protein>
<keyword evidence="1" id="KW-0175">Coiled coil</keyword>
<evidence type="ECO:0000256" key="2">
    <source>
        <dbReference type="SAM" id="MobiDB-lite"/>
    </source>
</evidence>
<feature type="region of interest" description="Disordered" evidence="2">
    <location>
        <begin position="313"/>
        <end position="365"/>
    </location>
</feature>
<sequence length="365" mass="40285">MSSNTDNNADLEGIDFDSLPAPEETQENGASMTDPGQGPQQQIELLESQLQEKEDLVFALTERLEQAAEQLDRYRRAGARQSRSGGGMPKEIVEEQKTLFDEMRQMIAQWEATQPGVTLGRIELQVTELRDMVAGNVLGEGSGGGGIGSALSALTKSDPAPAAEEPQEEEAPANDFKPGSWEAQRAALMAGEPVPESKPEPVAEIETPAEQPEAAVDEAAEDLTNTPTPIDLHSADIDQLRQAVQERDRIIASLKQQIEEQEGSGEVVKFDTMESMPDEFREKLEALEEEWKDKIRETEVELSLERAKIAREKAELQQQQHQMQKHREKMGVTGQASPSNNAAQTGEDANSGRWLRFLKRGNDDE</sequence>
<dbReference type="AlphaFoldDB" id="A0A517ZXL3"/>
<keyword evidence="4" id="KW-1185">Reference proteome</keyword>
<dbReference type="RefSeq" id="WP_145379959.1">
    <property type="nucleotide sequence ID" value="NZ_CP036276.1"/>
</dbReference>
<dbReference type="EMBL" id="CP036276">
    <property type="protein sequence ID" value="QDU47223.1"/>
    <property type="molecule type" value="Genomic_DNA"/>
</dbReference>
<feature type="coiled-coil region" evidence="1">
    <location>
        <begin position="43"/>
        <end position="77"/>
    </location>
</feature>
<feature type="compositionally biased region" description="Polar residues" evidence="2">
    <location>
        <begin position="334"/>
        <end position="348"/>
    </location>
</feature>
<evidence type="ECO:0000256" key="1">
    <source>
        <dbReference type="SAM" id="Coils"/>
    </source>
</evidence>
<feature type="region of interest" description="Disordered" evidence="2">
    <location>
        <begin position="153"/>
        <end position="232"/>
    </location>
</feature>
<dbReference type="Proteomes" id="UP000319383">
    <property type="component" value="Chromosome"/>
</dbReference>
<reference evidence="3 4" key="1">
    <citation type="submission" date="2019-02" db="EMBL/GenBank/DDBJ databases">
        <title>Deep-cultivation of Planctomycetes and their phenomic and genomic characterization uncovers novel biology.</title>
        <authorList>
            <person name="Wiegand S."/>
            <person name="Jogler M."/>
            <person name="Boedeker C."/>
            <person name="Pinto D."/>
            <person name="Vollmers J."/>
            <person name="Rivas-Marin E."/>
            <person name="Kohn T."/>
            <person name="Peeters S.H."/>
            <person name="Heuer A."/>
            <person name="Rast P."/>
            <person name="Oberbeckmann S."/>
            <person name="Bunk B."/>
            <person name="Jeske O."/>
            <person name="Meyerdierks A."/>
            <person name="Storesund J.E."/>
            <person name="Kallscheuer N."/>
            <person name="Luecker S."/>
            <person name="Lage O.M."/>
            <person name="Pohl T."/>
            <person name="Merkel B.J."/>
            <person name="Hornburger P."/>
            <person name="Mueller R.-W."/>
            <person name="Bruemmer F."/>
            <person name="Labrenz M."/>
            <person name="Spormann A.M."/>
            <person name="Op den Camp H."/>
            <person name="Overmann J."/>
            <person name="Amann R."/>
            <person name="Jetten M.S.M."/>
            <person name="Mascher T."/>
            <person name="Medema M.H."/>
            <person name="Devos D.P."/>
            <person name="Kaster A.-K."/>
            <person name="Ovreas L."/>
            <person name="Rohde M."/>
            <person name="Galperin M.Y."/>
            <person name="Jogler C."/>
        </authorList>
    </citation>
    <scope>NUCLEOTIDE SEQUENCE [LARGE SCALE GENOMIC DNA]</scope>
    <source>
        <strain evidence="3 4">Mal52</strain>
    </source>
</reference>
<feature type="region of interest" description="Disordered" evidence="2">
    <location>
        <begin position="1"/>
        <end position="42"/>
    </location>
</feature>
<accession>A0A517ZXL3</accession>
<gene>
    <name evidence="3" type="ORF">Mal52_57510</name>
</gene>
<evidence type="ECO:0000313" key="3">
    <source>
        <dbReference type="EMBL" id="QDU47223.1"/>
    </source>
</evidence>
<proteinExistence type="predicted"/>
<organism evidence="3 4">
    <name type="scientific">Symmachiella dynata</name>
    <dbReference type="NCBI Taxonomy" id="2527995"/>
    <lineage>
        <taxon>Bacteria</taxon>
        <taxon>Pseudomonadati</taxon>
        <taxon>Planctomycetota</taxon>
        <taxon>Planctomycetia</taxon>
        <taxon>Planctomycetales</taxon>
        <taxon>Planctomycetaceae</taxon>
        <taxon>Symmachiella</taxon>
    </lineage>
</organism>
<dbReference type="KEGG" id="sdyn:Mal52_57510"/>
<evidence type="ECO:0000313" key="4">
    <source>
        <dbReference type="Proteomes" id="UP000319383"/>
    </source>
</evidence>
<feature type="compositionally biased region" description="Low complexity" evidence="2">
    <location>
        <begin position="153"/>
        <end position="164"/>
    </location>
</feature>